<dbReference type="AlphaFoldDB" id="A0A6C0HVA5"/>
<sequence length="212" mass="24269">MDIFYYSNFCPHSQKVIQFIVKNQLNDKISCICVDKRTRDGNNQYMVTLENGKQVMLPPNLQSIPAILCVKKNYTLILGTEPIIEYVQSVFNLSLNSQQLFENPYESTVNTRPQYQDPVGFIMTGNSNNNGILSEAYTSYDLSPDDLSAQSNSKNRPMYHYTPVNNNFRIEAPEDSYRPDKISSNVTIDVLQHQRNQEIPAVAVQPPKDLYM</sequence>
<reference evidence="1" key="1">
    <citation type="journal article" date="2020" name="Nature">
        <title>Giant virus diversity and host interactions through global metagenomics.</title>
        <authorList>
            <person name="Schulz F."/>
            <person name="Roux S."/>
            <person name="Paez-Espino D."/>
            <person name="Jungbluth S."/>
            <person name="Walsh D.A."/>
            <person name="Denef V.J."/>
            <person name="McMahon K.D."/>
            <person name="Konstantinidis K.T."/>
            <person name="Eloe-Fadrosh E.A."/>
            <person name="Kyrpides N.C."/>
            <person name="Woyke T."/>
        </authorList>
    </citation>
    <scope>NUCLEOTIDE SEQUENCE</scope>
    <source>
        <strain evidence="1">GVMAG-M-3300023184-16</strain>
    </source>
</reference>
<proteinExistence type="predicted"/>
<protein>
    <recommendedName>
        <fullName evidence="2">Glutaredoxin domain-containing protein</fullName>
    </recommendedName>
</protein>
<accession>A0A6C0HVA5</accession>
<evidence type="ECO:0000313" key="1">
    <source>
        <dbReference type="EMBL" id="QHT84066.1"/>
    </source>
</evidence>
<organism evidence="1">
    <name type="scientific">viral metagenome</name>
    <dbReference type="NCBI Taxonomy" id="1070528"/>
    <lineage>
        <taxon>unclassified sequences</taxon>
        <taxon>metagenomes</taxon>
        <taxon>organismal metagenomes</taxon>
    </lineage>
</organism>
<evidence type="ECO:0008006" key="2">
    <source>
        <dbReference type="Google" id="ProtNLM"/>
    </source>
</evidence>
<dbReference type="EMBL" id="MN740015">
    <property type="protein sequence ID" value="QHT84066.1"/>
    <property type="molecule type" value="Genomic_DNA"/>
</dbReference>
<name>A0A6C0HVA5_9ZZZZ</name>